<dbReference type="AlphaFoldDB" id="A0A239LUF5"/>
<keyword evidence="2" id="KW-1185">Reference proteome</keyword>
<dbReference type="EMBL" id="FZOU01000007">
    <property type="protein sequence ID" value="SNT33592.1"/>
    <property type="molecule type" value="Genomic_DNA"/>
</dbReference>
<evidence type="ECO:0000313" key="1">
    <source>
        <dbReference type="EMBL" id="SNT33592.1"/>
    </source>
</evidence>
<proteinExistence type="predicted"/>
<protein>
    <submittedName>
        <fullName evidence="1">Uncharacterized protein</fullName>
    </submittedName>
</protein>
<gene>
    <name evidence="1" type="ORF">SAMN05421770_107269</name>
</gene>
<organism evidence="1 2">
    <name type="scientific">Granulicella rosea</name>
    <dbReference type="NCBI Taxonomy" id="474952"/>
    <lineage>
        <taxon>Bacteria</taxon>
        <taxon>Pseudomonadati</taxon>
        <taxon>Acidobacteriota</taxon>
        <taxon>Terriglobia</taxon>
        <taxon>Terriglobales</taxon>
        <taxon>Acidobacteriaceae</taxon>
        <taxon>Granulicella</taxon>
    </lineage>
</organism>
<evidence type="ECO:0000313" key="2">
    <source>
        <dbReference type="Proteomes" id="UP000198356"/>
    </source>
</evidence>
<accession>A0A239LUF5</accession>
<sequence>MRRTQPKVVILSAAKDLLFVQGRTNVRTASNEQQILRFAQDDNPKGES</sequence>
<reference evidence="1 2" key="1">
    <citation type="submission" date="2017-06" db="EMBL/GenBank/DDBJ databases">
        <authorList>
            <person name="Kim H.J."/>
            <person name="Triplett B.A."/>
        </authorList>
    </citation>
    <scope>NUCLEOTIDE SEQUENCE [LARGE SCALE GENOMIC DNA]</scope>
    <source>
        <strain evidence="1 2">DSM 18704</strain>
    </source>
</reference>
<dbReference type="Proteomes" id="UP000198356">
    <property type="component" value="Unassembled WGS sequence"/>
</dbReference>
<name>A0A239LUF5_9BACT</name>